<sequence length="437" mass="48356">TSPDFEEVRNAVLCCPPTIKDSNQAIPQYSLLGSRIDGHGETGQDPRIFLNTNVPFSAFVCGLQGSGKSHTVSCMIENFLIPFPMLGVLHRPLSALAFHYAEHTSSSTFRPSELAFVANFAEKFSGYSRAPSVVVLVSPSSYPSLKTSYSRIPGVCVRPFKIHPRTLTIGMMLALMSVNQDQTPPLYISQVTNILRQMSATGTGEFEYASFRQRLRDTEFDRKQRAYLDQRLNLLESFLDLSGKSRQPEFTGGQLTVIDLSCPFMDDNTACVLFRVAMSMFLDSEGSPGKVIVVDEAHKFMRDTPAAKDLTEALLCVVREQRHYGARVIISTQEPTISPKLIELCSLTVVHRFSSPSWFESLKRHISIEPENDPSDLRPGGLFRAISSLRTGEALVFPPASGVRLTASGKPQSGRELLHMAIRQRITCDGGRSIVCI</sequence>
<dbReference type="Proteomes" id="UP000774617">
    <property type="component" value="Unassembled WGS sequence"/>
</dbReference>
<organism evidence="1 2">
    <name type="scientific">Macrophomina phaseolina</name>
    <dbReference type="NCBI Taxonomy" id="35725"/>
    <lineage>
        <taxon>Eukaryota</taxon>
        <taxon>Fungi</taxon>
        <taxon>Dikarya</taxon>
        <taxon>Ascomycota</taxon>
        <taxon>Pezizomycotina</taxon>
        <taxon>Dothideomycetes</taxon>
        <taxon>Dothideomycetes incertae sedis</taxon>
        <taxon>Botryosphaeriales</taxon>
        <taxon>Botryosphaeriaceae</taxon>
        <taxon>Macrophomina</taxon>
    </lineage>
</organism>
<evidence type="ECO:0000313" key="2">
    <source>
        <dbReference type="Proteomes" id="UP000774617"/>
    </source>
</evidence>
<evidence type="ECO:0008006" key="3">
    <source>
        <dbReference type="Google" id="ProtNLM"/>
    </source>
</evidence>
<dbReference type="InterPro" id="IPR027417">
    <property type="entry name" value="P-loop_NTPase"/>
</dbReference>
<dbReference type="Gene3D" id="3.40.50.300">
    <property type="entry name" value="P-loop containing nucleotide triphosphate hydrolases"/>
    <property type="match status" value="1"/>
</dbReference>
<proteinExistence type="predicted"/>
<keyword evidence="2" id="KW-1185">Reference proteome</keyword>
<dbReference type="SUPFAM" id="SSF52540">
    <property type="entry name" value="P-loop containing nucleoside triphosphate hydrolases"/>
    <property type="match status" value="1"/>
</dbReference>
<protein>
    <recommendedName>
        <fullName evidence="3">Zona occludens toxin N-terminal domain-containing protein</fullName>
    </recommendedName>
</protein>
<feature type="non-terminal residue" evidence="1">
    <location>
        <position position="1"/>
    </location>
</feature>
<comment type="caution">
    <text evidence="1">The sequence shown here is derived from an EMBL/GenBank/DDBJ whole genome shotgun (WGS) entry which is preliminary data.</text>
</comment>
<evidence type="ECO:0000313" key="1">
    <source>
        <dbReference type="EMBL" id="KAH7039475.1"/>
    </source>
</evidence>
<name>A0ABQ8G3C7_9PEZI</name>
<dbReference type="PANTHER" id="PTHR42957:SF1">
    <property type="entry name" value="HELICASE MJ1565-RELATED"/>
    <property type="match status" value="1"/>
</dbReference>
<dbReference type="PANTHER" id="PTHR42957">
    <property type="entry name" value="HELICASE MJ1565-RELATED"/>
    <property type="match status" value="1"/>
</dbReference>
<dbReference type="EMBL" id="JAGTJR010000029">
    <property type="protein sequence ID" value="KAH7039475.1"/>
    <property type="molecule type" value="Genomic_DNA"/>
</dbReference>
<gene>
    <name evidence="1" type="ORF">B0J12DRAFT_580444</name>
</gene>
<reference evidence="1 2" key="1">
    <citation type="journal article" date="2021" name="Nat. Commun.">
        <title>Genetic determinants of endophytism in the Arabidopsis root mycobiome.</title>
        <authorList>
            <person name="Mesny F."/>
            <person name="Miyauchi S."/>
            <person name="Thiergart T."/>
            <person name="Pickel B."/>
            <person name="Atanasova L."/>
            <person name="Karlsson M."/>
            <person name="Huettel B."/>
            <person name="Barry K.W."/>
            <person name="Haridas S."/>
            <person name="Chen C."/>
            <person name="Bauer D."/>
            <person name="Andreopoulos W."/>
            <person name="Pangilinan J."/>
            <person name="LaButti K."/>
            <person name="Riley R."/>
            <person name="Lipzen A."/>
            <person name="Clum A."/>
            <person name="Drula E."/>
            <person name="Henrissat B."/>
            <person name="Kohler A."/>
            <person name="Grigoriev I.V."/>
            <person name="Martin F.M."/>
            <person name="Hacquard S."/>
        </authorList>
    </citation>
    <scope>NUCLEOTIDE SEQUENCE [LARGE SCALE GENOMIC DNA]</scope>
    <source>
        <strain evidence="1 2">MPI-SDFR-AT-0080</strain>
    </source>
</reference>
<dbReference type="InterPro" id="IPR008571">
    <property type="entry name" value="HerA-like"/>
</dbReference>
<accession>A0ABQ8G3C7</accession>